<dbReference type="Proteomes" id="UP000821845">
    <property type="component" value="Chromosome 10"/>
</dbReference>
<gene>
    <name evidence="1" type="ORF">HPB50_009234</name>
</gene>
<protein>
    <submittedName>
        <fullName evidence="1">Uncharacterized protein</fullName>
    </submittedName>
</protein>
<keyword evidence="2" id="KW-1185">Reference proteome</keyword>
<evidence type="ECO:0000313" key="2">
    <source>
        <dbReference type="Proteomes" id="UP000821845"/>
    </source>
</evidence>
<reference evidence="1" key="1">
    <citation type="submission" date="2020-05" db="EMBL/GenBank/DDBJ databases">
        <title>Large-scale comparative analyses of tick genomes elucidate their genetic diversity and vector capacities.</title>
        <authorList>
            <person name="Jia N."/>
            <person name="Wang J."/>
            <person name="Shi W."/>
            <person name="Du L."/>
            <person name="Sun Y."/>
            <person name="Zhan W."/>
            <person name="Jiang J."/>
            <person name="Wang Q."/>
            <person name="Zhang B."/>
            <person name="Ji P."/>
            <person name="Sakyi L.B."/>
            <person name="Cui X."/>
            <person name="Yuan T."/>
            <person name="Jiang B."/>
            <person name="Yang W."/>
            <person name="Lam T.T.-Y."/>
            <person name="Chang Q."/>
            <person name="Ding S."/>
            <person name="Wang X."/>
            <person name="Zhu J."/>
            <person name="Ruan X."/>
            <person name="Zhao L."/>
            <person name="Wei J."/>
            <person name="Que T."/>
            <person name="Du C."/>
            <person name="Cheng J."/>
            <person name="Dai P."/>
            <person name="Han X."/>
            <person name="Huang E."/>
            <person name="Gao Y."/>
            <person name="Liu J."/>
            <person name="Shao H."/>
            <person name="Ye R."/>
            <person name="Li L."/>
            <person name="Wei W."/>
            <person name="Wang X."/>
            <person name="Wang C."/>
            <person name="Yang T."/>
            <person name="Huo Q."/>
            <person name="Li W."/>
            <person name="Guo W."/>
            <person name="Chen H."/>
            <person name="Zhou L."/>
            <person name="Ni X."/>
            <person name="Tian J."/>
            <person name="Zhou Y."/>
            <person name="Sheng Y."/>
            <person name="Liu T."/>
            <person name="Pan Y."/>
            <person name="Xia L."/>
            <person name="Li J."/>
            <person name="Zhao F."/>
            <person name="Cao W."/>
        </authorList>
    </citation>
    <scope>NUCLEOTIDE SEQUENCE</scope>
    <source>
        <strain evidence="1">Hyas-2018</strain>
    </source>
</reference>
<organism evidence="1 2">
    <name type="scientific">Hyalomma asiaticum</name>
    <name type="common">Tick</name>
    <dbReference type="NCBI Taxonomy" id="266040"/>
    <lineage>
        <taxon>Eukaryota</taxon>
        <taxon>Metazoa</taxon>
        <taxon>Ecdysozoa</taxon>
        <taxon>Arthropoda</taxon>
        <taxon>Chelicerata</taxon>
        <taxon>Arachnida</taxon>
        <taxon>Acari</taxon>
        <taxon>Parasitiformes</taxon>
        <taxon>Ixodida</taxon>
        <taxon>Ixodoidea</taxon>
        <taxon>Ixodidae</taxon>
        <taxon>Hyalomminae</taxon>
        <taxon>Hyalomma</taxon>
    </lineage>
</organism>
<dbReference type="EMBL" id="CM023490">
    <property type="protein sequence ID" value="KAH6942683.1"/>
    <property type="molecule type" value="Genomic_DNA"/>
</dbReference>
<sequence>MGKRTARARIPCLGGYEGRSWMSFQGEQAPFTLEISRQDQKVQITEPYTRTSPTQIQEPHAWTSATTVSITVSLQGRRPITRKGDRQQGELGRRGQRFVAPRRI</sequence>
<proteinExistence type="predicted"/>
<evidence type="ECO:0000313" key="1">
    <source>
        <dbReference type="EMBL" id="KAH6942683.1"/>
    </source>
</evidence>
<accession>A0ACB7T6W9</accession>
<name>A0ACB7T6W9_HYAAI</name>
<comment type="caution">
    <text evidence="1">The sequence shown here is derived from an EMBL/GenBank/DDBJ whole genome shotgun (WGS) entry which is preliminary data.</text>
</comment>